<dbReference type="GO" id="GO:0042256">
    <property type="term" value="P:cytosolic ribosome assembly"/>
    <property type="evidence" value="ECO:0007669"/>
    <property type="project" value="UniProtKB-UniRule"/>
</dbReference>
<comment type="subunit">
    <text evidence="2">Interacts with ribosomal protein uL14 (rplN).</text>
</comment>
<gene>
    <name evidence="3" type="primary">ybeB</name>
    <name evidence="2" type="synonym">rsfS</name>
    <name evidence="3" type="ORF">OTERR_28650</name>
</gene>
<keyword evidence="2" id="KW-0678">Repressor</keyword>
<dbReference type="InterPro" id="IPR004394">
    <property type="entry name" value="Iojap/RsfS/C7orf30"/>
</dbReference>
<dbReference type="Gene3D" id="3.30.460.10">
    <property type="entry name" value="Beta Polymerase, domain 2"/>
    <property type="match status" value="1"/>
</dbReference>
<proteinExistence type="inferred from homology"/>
<dbReference type="SUPFAM" id="SSF81301">
    <property type="entry name" value="Nucleotidyltransferase"/>
    <property type="match status" value="1"/>
</dbReference>
<reference evidence="3 4" key="1">
    <citation type="submission" date="2017-07" db="EMBL/GenBank/DDBJ databases">
        <title>Complete genome sequence of Oryzomicrobium terrae TPP412.</title>
        <authorList>
            <person name="Chiu L.-W."/>
            <person name="Lo K.-J."/>
            <person name="Tsai Y.-M."/>
            <person name="Lin S.-S."/>
            <person name="Kuo C.-H."/>
            <person name="Liu C.-T."/>
        </authorList>
    </citation>
    <scope>NUCLEOTIDE SEQUENCE [LARGE SCALE GENOMIC DNA]</scope>
    <source>
        <strain evidence="3 4">TPP412</strain>
    </source>
</reference>
<keyword evidence="4" id="KW-1185">Reference proteome</keyword>
<dbReference type="HAMAP" id="MF_01477">
    <property type="entry name" value="Iojap_RsfS"/>
    <property type="match status" value="1"/>
</dbReference>
<dbReference type="PANTHER" id="PTHR21043">
    <property type="entry name" value="IOJAP SUPERFAMILY ORTHOLOG"/>
    <property type="match status" value="1"/>
</dbReference>
<dbReference type="GO" id="GO:0043023">
    <property type="term" value="F:ribosomal large subunit binding"/>
    <property type="evidence" value="ECO:0007669"/>
    <property type="project" value="TreeGrafter"/>
</dbReference>
<evidence type="ECO:0000313" key="3">
    <source>
        <dbReference type="EMBL" id="QEL66341.1"/>
    </source>
</evidence>
<evidence type="ECO:0000313" key="4">
    <source>
        <dbReference type="Proteomes" id="UP000323671"/>
    </source>
</evidence>
<sequence length="148" mass="16132">MTGVGDRFAAFFNLFYPLTDLMDTPNLQHAVALVVDALEDIKGKDIEVIDTSKLTSLFDRIVIATGDSNRQVNALARNVEEKAKEAGLNVISVEGQGSGEWVLVDLGDIVVHVMQPAVRQYYALEELWASRAPARRPASPLVEPPEAG</sequence>
<dbReference type="KEGG" id="otr:OTERR_28650"/>
<dbReference type="Proteomes" id="UP000323671">
    <property type="component" value="Chromosome"/>
</dbReference>
<dbReference type="InterPro" id="IPR043519">
    <property type="entry name" value="NT_sf"/>
</dbReference>
<organism evidence="3 4">
    <name type="scientific">Oryzomicrobium terrae</name>
    <dbReference type="NCBI Taxonomy" id="1735038"/>
    <lineage>
        <taxon>Bacteria</taxon>
        <taxon>Pseudomonadati</taxon>
        <taxon>Pseudomonadota</taxon>
        <taxon>Betaproteobacteria</taxon>
        <taxon>Rhodocyclales</taxon>
        <taxon>Rhodocyclaceae</taxon>
        <taxon>Oryzomicrobium</taxon>
    </lineage>
</organism>
<dbReference type="GO" id="GO:0090071">
    <property type="term" value="P:negative regulation of ribosome biogenesis"/>
    <property type="evidence" value="ECO:0007669"/>
    <property type="project" value="UniProtKB-UniRule"/>
</dbReference>
<dbReference type="NCBIfam" id="TIGR00090">
    <property type="entry name" value="rsfS_iojap_ybeB"/>
    <property type="match status" value="1"/>
</dbReference>
<dbReference type="PANTHER" id="PTHR21043:SF0">
    <property type="entry name" value="MITOCHONDRIAL ASSEMBLY OF RIBOSOMAL LARGE SUBUNIT PROTEIN 1"/>
    <property type="match status" value="1"/>
</dbReference>
<accession>A0A5C1EBG8</accession>
<evidence type="ECO:0000256" key="1">
    <source>
        <dbReference type="ARBA" id="ARBA00010574"/>
    </source>
</evidence>
<dbReference type="EMBL" id="CP022579">
    <property type="protein sequence ID" value="QEL66341.1"/>
    <property type="molecule type" value="Genomic_DNA"/>
</dbReference>
<dbReference type="AlphaFoldDB" id="A0A5C1EBG8"/>
<keyword evidence="2" id="KW-0963">Cytoplasm</keyword>
<dbReference type="GO" id="GO:0005737">
    <property type="term" value="C:cytoplasm"/>
    <property type="evidence" value="ECO:0007669"/>
    <property type="project" value="UniProtKB-SubCell"/>
</dbReference>
<comment type="subcellular location">
    <subcellularLocation>
        <location evidence="2">Cytoplasm</location>
    </subcellularLocation>
</comment>
<comment type="similarity">
    <text evidence="1 2">Belongs to the Iojap/RsfS family.</text>
</comment>
<dbReference type="GO" id="GO:0017148">
    <property type="term" value="P:negative regulation of translation"/>
    <property type="evidence" value="ECO:0007669"/>
    <property type="project" value="UniProtKB-UniRule"/>
</dbReference>
<comment type="function">
    <text evidence="2">Functions as a ribosomal silencing factor. Interacts with ribosomal protein uL14 (rplN), blocking formation of intersubunit bridge B8. Prevents association of the 30S and 50S ribosomal subunits and the formation of functional ribosomes, thus repressing translation.</text>
</comment>
<dbReference type="Pfam" id="PF02410">
    <property type="entry name" value="RsfS"/>
    <property type="match status" value="1"/>
</dbReference>
<name>A0A5C1EBG8_9RHOO</name>
<keyword evidence="2" id="KW-0810">Translation regulation</keyword>
<evidence type="ECO:0000256" key="2">
    <source>
        <dbReference type="HAMAP-Rule" id="MF_01477"/>
    </source>
</evidence>
<protein>
    <recommendedName>
        <fullName evidence="2">Ribosomal silencing factor RsfS</fullName>
    </recommendedName>
</protein>